<proteinExistence type="predicted"/>
<feature type="signal peptide" evidence="3">
    <location>
        <begin position="1"/>
        <end position="20"/>
    </location>
</feature>
<evidence type="ECO:0000313" key="6">
    <source>
        <dbReference type="EMBL" id="KAE9983536.1"/>
    </source>
</evidence>
<dbReference type="Proteomes" id="UP000433883">
    <property type="component" value="Unassembled WGS sequence"/>
</dbReference>
<evidence type="ECO:0000256" key="2">
    <source>
        <dbReference type="ARBA" id="ARBA00012755"/>
    </source>
</evidence>
<dbReference type="SUPFAM" id="SSF51445">
    <property type="entry name" value="(Trans)glycosidases"/>
    <property type="match status" value="1"/>
</dbReference>
<dbReference type="EMBL" id="WNWR01000004">
    <property type="protein sequence ID" value="KAE9994636.1"/>
    <property type="molecule type" value="Genomic_DNA"/>
</dbReference>
<reference evidence="6 8" key="1">
    <citation type="submission" date="2019-11" db="EMBL/GenBank/DDBJ databases">
        <title>Venturia inaequalis Genome Resource.</title>
        <authorList>
            <person name="Lichtner F.J."/>
        </authorList>
    </citation>
    <scope>NUCLEOTIDE SEQUENCE [LARGE SCALE GENOMIC DNA]</scope>
    <source>
        <strain evidence="5 9">120213</strain>
        <strain evidence="6">Bline_iso_100314</strain>
        <strain evidence="7 10">DMI_063113</strain>
    </source>
</reference>
<dbReference type="AlphaFoldDB" id="A0A8H3V7L9"/>
<protein>
    <recommendedName>
        <fullName evidence="2">alpha-galactosidase</fullName>
        <ecNumber evidence="2">3.2.1.22</ecNumber>
    </recommendedName>
</protein>
<evidence type="ECO:0000313" key="7">
    <source>
        <dbReference type="EMBL" id="KAE9994636.1"/>
    </source>
</evidence>
<dbReference type="EMBL" id="WNWQ01000027">
    <property type="protein sequence ID" value="KAE9983536.1"/>
    <property type="molecule type" value="Genomic_DNA"/>
</dbReference>
<evidence type="ECO:0000313" key="9">
    <source>
        <dbReference type="Proteomes" id="UP000447873"/>
    </source>
</evidence>
<dbReference type="PANTHER" id="PTHR35273">
    <property type="entry name" value="ALPHA-1,4 POLYGALACTOSAMINIDASE, PUTATIVE (AFU_ORTHOLOGUE AFUA_3G07890)-RELATED"/>
    <property type="match status" value="1"/>
</dbReference>
<organism evidence="6 8">
    <name type="scientific">Venturia inaequalis</name>
    <name type="common">Apple scab fungus</name>
    <dbReference type="NCBI Taxonomy" id="5025"/>
    <lineage>
        <taxon>Eukaryota</taxon>
        <taxon>Fungi</taxon>
        <taxon>Dikarya</taxon>
        <taxon>Ascomycota</taxon>
        <taxon>Pezizomycotina</taxon>
        <taxon>Dothideomycetes</taxon>
        <taxon>Pleosporomycetidae</taxon>
        <taxon>Venturiales</taxon>
        <taxon>Venturiaceae</taxon>
        <taxon>Venturia</taxon>
    </lineage>
</organism>
<name>A0A8H3V7L9_VENIN</name>
<evidence type="ECO:0000259" key="4">
    <source>
        <dbReference type="Pfam" id="PF03537"/>
    </source>
</evidence>
<dbReference type="Pfam" id="PF03537">
    <property type="entry name" value="Glyco_hydro_114"/>
    <property type="match status" value="1"/>
</dbReference>
<dbReference type="InterPro" id="IPR004352">
    <property type="entry name" value="GH114_TIM-barrel"/>
</dbReference>
<comment type="catalytic activity">
    <reaction evidence="1">
        <text>Hydrolysis of terminal, non-reducing alpha-D-galactose residues in alpha-D-galactosides, including galactose oligosaccharides, galactomannans and galactolipids.</text>
        <dbReference type="EC" id="3.2.1.22"/>
    </reaction>
</comment>
<feature type="chain" id="PRO_5044690810" description="alpha-galactosidase" evidence="3">
    <location>
        <begin position="21"/>
        <end position="326"/>
    </location>
</feature>
<keyword evidence="10" id="KW-1185">Reference proteome</keyword>
<dbReference type="EMBL" id="WNWS01000440">
    <property type="protein sequence ID" value="KAE9967756.1"/>
    <property type="molecule type" value="Genomic_DNA"/>
</dbReference>
<dbReference type="InterPro" id="IPR017853">
    <property type="entry name" value="GH"/>
</dbReference>
<gene>
    <name evidence="6" type="ORF">BLS_004118</name>
    <name evidence="7" type="ORF">EG327_006779</name>
    <name evidence="5" type="ORF">EG328_008017</name>
</gene>
<feature type="domain" description="Glycoside-hydrolase family GH114 TIM-barrel" evidence="4">
    <location>
        <begin position="51"/>
        <end position="305"/>
    </location>
</feature>
<evidence type="ECO:0000256" key="1">
    <source>
        <dbReference type="ARBA" id="ARBA00001255"/>
    </source>
</evidence>
<dbReference type="Proteomes" id="UP000490939">
    <property type="component" value="Unassembled WGS sequence"/>
</dbReference>
<dbReference type="EC" id="3.2.1.22" evidence="2"/>
<accession>A0A8H3V7L9</accession>
<evidence type="ECO:0000313" key="8">
    <source>
        <dbReference type="Proteomes" id="UP000433883"/>
    </source>
</evidence>
<evidence type="ECO:0000256" key="3">
    <source>
        <dbReference type="SAM" id="SignalP"/>
    </source>
</evidence>
<dbReference type="PANTHER" id="PTHR35273:SF2">
    <property type="entry name" value="ALPHA-GALACTOSIDASE"/>
    <property type="match status" value="1"/>
</dbReference>
<dbReference type="GO" id="GO:0004557">
    <property type="term" value="F:alpha-galactosidase activity"/>
    <property type="evidence" value="ECO:0007669"/>
    <property type="project" value="UniProtKB-EC"/>
</dbReference>
<sequence length="326" mass="35719">MLKTFLLCLSFSSCVPGLAGFSLEPRQVPSKAIWQPAVGAKFQIILESYSSRNRNADLVPTDADIHDVDLFDTTADVIQRLHSRGKKVICYMNAGSSESWRPDYTSIKAADKGDVMKEWRREQWLDIRSPDIFEIMKERIQMASTKGCDGIDPDNIDAYGDESGRGGGFASKLTKQDSINYIKKLADEAHRHGLAIGLKNAEAILPSVQSFVQYAVSEECATMYEGCSQYIGFINQGRPVFHIEYAKYNINGTSVQLTAENSALGGLPTAQLQAIYCLQAGLGTRRAMSKDVGAKFSTVIKTIDLNKAVTYCDGTTVGLEGLLKSG</sequence>
<keyword evidence="3" id="KW-0732">Signal</keyword>
<dbReference type="InterPro" id="IPR013785">
    <property type="entry name" value="Aldolase_TIM"/>
</dbReference>
<evidence type="ECO:0000313" key="10">
    <source>
        <dbReference type="Proteomes" id="UP000490939"/>
    </source>
</evidence>
<evidence type="ECO:0000313" key="5">
    <source>
        <dbReference type="EMBL" id="KAE9967756.1"/>
    </source>
</evidence>
<comment type="caution">
    <text evidence="6">The sequence shown here is derived from an EMBL/GenBank/DDBJ whole genome shotgun (WGS) entry which is preliminary data.</text>
</comment>
<dbReference type="Gene3D" id="3.20.20.70">
    <property type="entry name" value="Aldolase class I"/>
    <property type="match status" value="1"/>
</dbReference>
<dbReference type="Proteomes" id="UP000447873">
    <property type="component" value="Unassembled WGS sequence"/>
</dbReference>